<dbReference type="RefSeq" id="WP_345114542.1">
    <property type="nucleotide sequence ID" value="NZ_BAABIZ010000003.1"/>
</dbReference>
<dbReference type="PANTHER" id="PTHR47062">
    <property type="match status" value="1"/>
</dbReference>
<comment type="caution">
    <text evidence="5">The sequence shown here is derived from an EMBL/GenBank/DDBJ whole genome shotgun (WGS) entry which is preliminary data.</text>
</comment>
<evidence type="ECO:0000313" key="6">
    <source>
        <dbReference type="Proteomes" id="UP001500864"/>
    </source>
</evidence>
<protein>
    <submittedName>
        <fullName evidence="5">Hsp20 family protein</fullName>
    </submittedName>
</protein>
<evidence type="ECO:0000256" key="2">
    <source>
        <dbReference type="PROSITE-ProRule" id="PRU00285"/>
    </source>
</evidence>
<accession>A0ABP9N1K2</accession>
<evidence type="ECO:0000256" key="1">
    <source>
        <dbReference type="ARBA" id="ARBA00023016"/>
    </source>
</evidence>
<gene>
    <name evidence="5" type="ORF">GCM10023261_04250</name>
</gene>
<dbReference type="Proteomes" id="UP001500864">
    <property type="component" value="Unassembled WGS sequence"/>
</dbReference>
<dbReference type="Pfam" id="PF00011">
    <property type="entry name" value="HSP20"/>
    <property type="match status" value="1"/>
</dbReference>
<evidence type="ECO:0000313" key="5">
    <source>
        <dbReference type="EMBL" id="GAA5105120.1"/>
    </source>
</evidence>
<name>A0ABP9N1K2_9HYPH</name>
<proteinExistence type="inferred from homology"/>
<evidence type="ECO:0000259" key="4">
    <source>
        <dbReference type="PROSITE" id="PS01031"/>
    </source>
</evidence>
<dbReference type="PROSITE" id="PS01031">
    <property type="entry name" value="SHSP"/>
    <property type="match status" value="1"/>
</dbReference>
<dbReference type="CDD" id="cd06470">
    <property type="entry name" value="ACD_IbpA-B_like"/>
    <property type="match status" value="1"/>
</dbReference>
<dbReference type="InterPro" id="IPR002068">
    <property type="entry name" value="A-crystallin/Hsp20_dom"/>
</dbReference>
<feature type="domain" description="SHSP" evidence="4">
    <location>
        <begin position="29"/>
        <end position="142"/>
    </location>
</feature>
<organism evidence="5 6">
    <name type="scientific">Bartonella jaculi</name>
    <dbReference type="NCBI Taxonomy" id="686226"/>
    <lineage>
        <taxon>Bacteria</taxon>
        <taxon>Pseudomonadati</taxon>
        <taxon>Pseudomonadota</taxon>
        <taxon>Alphaproteobacteria</taxon>
        <taxon>Hyphomicrobiales</taxon>
        <taxon>Bartonellaceae</taxon>
        <taxon>Bartonella</taxon>
    </lineage>
</organism>
<dbReference type="EMBL" id="BAABIZ010000003">
    <property type="protein sequence ID" value="GAA5105120.1"/>
    <property type="molecule type" value="Genomic_DNA"/>
</dbReference>
<dbReference type="SUPFAM" id="SSF49764">
    <property type="entry name" value="HSP20-like chaperones"/>
    <property type="match status" value="1"/>
</dbReference>
<dbReference type="InterPro" id="IPR008978">
    <property type="entry name" value="HSP20-like_chaperone"/>
</dbReference>
<dbReference type="InterPro" id="IPR037913">
    <property type="entry name" value="ACD_IbpA/B"/>
</dbReference>
<comment type="similarity">
    <text evidence="2 3">Belongs to the small heat shock protein (HSP20) family.</text>
</comment>
<reference evidence="6" key="1">
    <citation type="journal article" date="2019" name="Int. J. Syst. Evol. Microbiol.">
        <title>The Global Catalogue of Microorganisms (GCM) 10K type strain sequencing project: providing services to taxonomists for standard genome sequencing and annotation.</title>
        <authorList>
            <consortium name="The Broad Institute Genomics Platform"/>
            <consortium name="The Broad Institute Genome Sequencing Center for Infectious Disease"/>
            <person name="Wu L."/>
            <person name="Ma J."/>
        </authorList>
    </citation>
    <scope>NUCLEOTIDE SEQUENCE [LARGE SCALE GENOMIC DNA]</scope>
    <source>
        <strain evidence="6">JCM 17712</strain>
    </source>
</reference>
<dbReference type="Gene3D" id="2.60.40.790">
    <property type="match status" value="1"/>
</dbReference>
<sequence>MRQVDFSPFYRSTVGFDHLFNWFDSRTQPDDVSSYPPYNIERLSEDSYRISMAIAGFSQDEIDIETHCNQLIVKGERTPENDDGEREFLYRGIASRAFERRFHLADHVKVIGAELGDGLLHIQLKREMPAELKPKKIRVQALSSAAKNSNDHSIGEVSLVGEQTE</sequence>
<keyword evidence="6" id="KW-1185">Reference proteome</keyword>
<evidence type="ECO:0000256" key="3">
    <source>
        <dbReference type="RuleBase" id="RU003616"/>
    </source>
</evidence>
<dbReference type="PANTHER" id="PTHR47062:SF1">
    <property type="entry name" value="SMALL HEAT SHOCK PROTEIN IBPA"/>
    <property type="match status" value="1"/>
</dbReference>
<keyword evidence="1" id="KW-0346">Stress response</keyword>